<dbReference type="GO" id="GO:0005506">
    <property type="term" value="F:iron ion binding"/>
    <property type="evidence" value="ECO:0007669"/>
    <property type="project" value="InterPro"/>
</dbReference>
<dbReference type="InterPro" id="IPR002321">
    <property type="entry name" value="Cyt_c_II"/>
</dbReference>
<dbReference type="STRING" id="83401.SAMN05421742_11074"/>
<dbReference type="SUPFAM" id="SSF47175">
    <property type="entry name" value="Cytochromes"/>
    <property type="match status" value="1"/>
</dbReference>
<dbReference type="GO" id="GO:0009055">
    <property type="term" value="F:electron transfer activity"/>
    <property type="evidence" value="ECO:0007669"/>
    <property type="project" value="InterPro"/>
</dbReference>
<evidence type="ECO:0000256" key="1">
    <source>
        <dbReference type="SAM" id="SignalP"/>
    </source>
</evidence>
<dbReference type="OrthoDB" id="7359798at2"/>
<protein>
    <submittedName>
        <fullName evidence="2">Cytochrome C</fullName>
    </submittedName>
</protein>
<dbReference type="Pfam" id="PF01322">
    <property type="entry name" value="Cytochrom_C_2"/>
    <property type="match status" value="1"/>
</dbReference>
<dbReference type="RefSeq" id="WP_092621086.1">
    <property type="nucleotide sequence ID" value="NZ_FNCV01000010.1"/>
</dbReference>
<name>A0A1G8EL12_9PROT</name>
<dbReference type="GO" id="GO:0020037">
    <property type="term" value="F:heme binding"/>
    <property type="evidence" value="ECO:0007669"/>
    <property type="project" value="InterPro"/>
</dbReference>
<dbReference type="EMBL" id="FNCV01000010">
    <property type="protein sequence ID" value="SDH70550.1"/>
    <property type="molecule type" value="Genomic_DNA"/>
</dbReference>
<dbReference type="InterPro" id="IPR010980">
    <property type="entry name" value="Cyt_c/b562"/>
</dbReference>
<feature type="chain" id="PRO_5011591887" evidence="1">
    <location>
        <begin position="23"/>
        <end position="207"/>
    </location>
</feature>
<keyword evidence="3" id="KW-1185">Reference proteome</keyword>
<dbReference type="GO" id="GO:0022900">
    <property type="term" value="P:electron transport chain"/>
    <property type="evidence" value="ECO:0007669"/>
    <property type="project" value="InterPro"/>
</dbReference>
<dbReference type="Gene3D" id="1.20.120.10">
    <property type="entry name" value="Cytochrome c/b562"/>
    <property type="match status" value="1"/>
</dbReference>
<gene>
    <name evidence="2" type="ORF">SAMN05421742_11074</name>
</gene>
<evidence type="ECO:0000313" key="2">
    <source>
        <dbReference type="EMBL" id="SDH70550.1"/>
    </source>
</evidence>
<dbReference type="PROSITE" id="PS51009">
    <property type="entry name" value="CYTCII"/>
    <property type="match status" value="1"/>
</dbReference>
<keyword evidence="1" id="KW-0732">Signal</keyword>
<dbReference type="AlphaFoldDB" id="A0A1G8EL12"/>
<evidence type="ECO:0000313" key="3">
    <source>
        <dbReference type="Proteomes" id="UP000217076"/>
    </source>
</evidence>
<feature type="signal peptide" evidence="1">
    <location>
        <begin position="1"/>
        <end position="22"/>
    </location>
</feature>
<dbReference type="Proteomes" id="UP000217076">
    <property type="component" value="Unassembled WGS sequence"/>
</dbReference>
<reference evidence="3" key="1">
    <citation type="submission" date="2016-10" db="EMBL/GenBank/DDBJ databases">
        <authorList>
            <person name="Varghese N."/>
            <person name="Submissions S."/>
        </authorList>
    </citation>
    <scope>NUCLEOTIDE SEQUENCE [LARGE SCALE GENOMIC DNA]</scope>
    <source>
        <strain evidence="3">930I</strain>
    </source>
</reference>
<sequence>MRRRMLVLVMAGGVLVAGPSLAADDDPRQVVDLPPKVAEQLRAEMRDHLAGLDDAVQALAAGDLVTLEEVAEVRLSFGHHLWQRLLDDGMPLAEVIALKHRLAEAGVGPGSLARTDQAGQPEVLQQRMRDHLSEAERARVARVIGGGQGMGPGRHLPAEMRAMGFALHDAADNLAEAARAGDPAAMLDSLAEVTTACRSCHAVYRLK</sequence>
<proteinExistence type="predicted"/>
<organism evidence="2 3">
    <name type="scientific">Roseospirillum parvum</name>
    <dbReference type="NCBI Taxonomy" id="83401"/>
    <lineage>
        <taxon>Bacteria</taxon>
        <taxon>Pseudomonadati</taxon>
        <taxon>Pseudomonadota</taxon>
        <taxon>Alphaproteobacteria</taxon>
        <taxon>Rhodospirillales</taxon>
        <taxon>Rhodospirillaceae</taxon>
        <taxon>Roseospirillum</taxon>
    </lineage>
</organism>
<accession>A0A1G8EL12</accession>